<dbReference type="PANTHER" id="PTHR23421">
    <property type="entry name" value="BETA-GALACTOSIDASE RELATED"/>
    <property type="match status" value="1"/>
</dbReference>
<dbReference type="InterPro" id="IPR001944">
    <property type="entry name" value="Glycoside_Hdrlase_35"/>
</dbReference>
<dbReference type="Gene3D" id="2.60.120.260">
    <property type="entry name" value="Galactose-binding domain-like"/>
    <property type="match status" value="1"/>
</dbReference>
<dbReference type="RefSeq" id="XP_070919523.1">
    <property type="nucleotide sequence ID" value="XM_071063422.1"/>
</dbReference>
<organism evidence="3 4">
    <name type="scientific">Madurella fahalii</name>
    <dbReference type="NCBI Taxonomy" id="1157608"/>
    <lineage>
        <taxon>Eukaryota</taxon>
        <taxon>Fungi</taxon>
        <taxon>Dikarya</taxon>
        <taxon>Ascomycota</taxon>
        <taxon>Pezizomycotina</taxon>
        <taxon>Sordariomycetes</taxon>
        <taxon>Sordariomycetidae</taxon>
        <taxon>Sordariales</taxon>
        <taxon>Sordariales incertae sedis</taxon>
        <taxon>Madurella</taxon>
    </lineage>
</organism>
<dbReference type="SUPFAM" id="SSF51445">
    <property type="entry name" value="(Trans)glycosidases"/>
    <property type="match status" value="1"/>
</dbReference>
<comment type="caution">
    <text evidence="3">The sequence shown here is derived from an EMBL/GenBank/DDBJ whole genome shotgun (WGS) entry which is preliminary data.</text>
</comment>
<evidence type="ECO:0000259" key="2">
    <source>
        <dbReference type="Pfam" id="PF01301"/>
    </source>
</evidence>
<sequence>MNDGMSGFKCGYLLGALSVVNGNDPGALSLNWRRSFIDVSSLDSLMNGEIWSTWFDLLIPQKGNSSNRDSSGEIDWMLNQGYNFSIFMFYGGTSWGFGNGAGGPDPILPYNTSYDYGAVLDETRRMTVTYDKMRFVITKHVSNVPTTRLIFPQGDGGSRTDVWVYLYEHVATPPAKLVAGTAEY</sequence>
<dbReference type="EMBL" id="BAAFSV010000004">
    <property type="protein sequence ID" value="GAB1317792.1"/>
    <property type="molecule type" value="Genomic_DNA"/>
</dbReference>
<feature type="domain" description="Glycoside hydrolase 35 catalytic" evidence="2">
    <location>
        <begin position="44"/>
        <end position="139"/>
    </location>
</feature>
<protein>
    <recommendedName>
        <fullName evidence="2">Glycoside hydrolase 35 catalytic domain-containing protein</fullName>
    </recommendedName>
</protein>
<evidence type="ECO:0000313" key="4">
    <source>
        <dbReference type="Proteomes" id="UP001628179"/>
    </source>
</evidence>
<dbReference type="InterPro" id="IPR031330">
    <property type="entry name" value="Gly_Hdrlase_35_cat"/>
</dbReference>
<dbReference type="Pfam" id="PF01301">
    <property type="entry name" value="Glyco_hydro_35"/>
    <property type="match status" value="1"/>
</dbReference>
<accession>A0ABQ0GJ44</accession>
<keyword evidence="4" id="KW-1185">Reference proteome</keyword>
<dbReference type="Proteomes" id="UP001628179">
    <property type="component" value="Unassembled WGS sequence"/>
</dbReference>
<comment type="similarity">
    <text evidence="1">Belongs to the glycosyl hydrolase 35 family.</text>
</comment>
<evidence type="ECO:0000256" key="1">
    <source>
        <dbReference type="ARBA" id="ARBA00009809"/>
    </source>
</evidence>
<dbReference type="GeneID" id="98178745"/>
<name>A0ABQ0GJ44_9PEZI</name>
<gene>
    <name evidence="3" type="ORF">MFIFM68171_08002</name>
</gene>
<dbReference type="InterPro" id="IPR017853">
    <property type="entry name" value="GH"/>
</dbReference>
<reference evidence="3 4" key="1">
    <citation type="submission" date="2024-09" db="EMBL/GenBank/DDBJ databases">
        <title>Itraconazole resistance in Madurella fahalii resulting from another homologue of gene encoding cytochrome P450 14-alpha sterol demethylase (CYP51).</title>
        <authorList>
            <person name="Yoshioka I."/>
            <person name="Fahal A.H."/>
            <person name="Kaneko S."/>
            <person name="Yaguchi T."/>
        </authorList>
    </citation>
    <scope>NUCLEOTIDE SEQUENCE [LARGE SCALE GENOMIC DNA]</scope>
    <source>
        <strain evidence="3 4">IFM 68171</strain>
    </source>
</reference>
<evidence type="ECO:0000313" key="3">
    <source>
        <dbReference type="EMBL" id="GAB1317792.1"/>
    </source>
</evidence>
<proteinExistence type="inferred from homology"/>